<sequence>MKITKILIEKFRGFENVEFELGSHLTVISGQNGTQKTTLLGLLTQPFTITDKDNPMYGEKPLSGGDFKSAFSDKFKLSKRFDKIGGHKWTLFFDDDSDYTAGSINRGGKKEGEIRIWKVNKKTGKPDKSKGSGFVQLPVIYLSLKRLLPIGEDNKLSENKSLELTDDEKNFYEKWHNKILILGDEKISPTSLSSIDKQTLGANTPYYDWQSNSAGQDNIGKILLAILSFKRLKKEYKNDYKGGILAIDEIDTTFYPGSQMKLLDALNRFVSDFDIQIIFTTHSLTLLKEASKLQENEDRKNQIKLVYLKKEDQKIIIKDSVNYEFIKNHLNVALTGKTTINKIDIFTEDSEAVIFAKSLLGNSRTKHLKFYPKVKFGCNNLIELAPKVPSFQFPNSIIMLDGDIEQRNKANKIGNILLLPTENSLEQIISNFLNNLPESDQLWQKIDNTFTRQYCFRDYSNQEVQDDRDKAKKWFNSHLPLWGSNSNASKVLNPWKKQNKELVDDFLLNFDNLFNKF</sequence>
<accession>A0A853F6Y9</accession>
<evidence type="ECO:0000313" key="2">
    <source>
        <dbReference type="EMBL" id="NYT28289.1"/>
    </source>
</evidence>
<dbReference type="Pfam" id="PF13175">
    <property type="entry name" value="AAA_15"/>
    <property type="match status" value="1"/>
</dbReference>
<proteinExistence type="predicted"/>
<dbReference type="Gene3D" id="3.40.50.300">
    <property type="entry name" value="P-loop containing nucleotide triphosphate hydrolases"/>
    <property type="match status" value="1"/>
</dbReference>
<feature type="domain" description="Endonuclease GajA/Old nuclease/RecF-like AAA" evidence="1">
    <location>
        <begin position="174"/>
        <end position="284"/>
    </location>
</feature>
<name>A0A853F6Y9_9GAMM</name>
<dbReference type="SUPFAM" id="SSF52540">
    <property type="entry name" value="P-loop containing nucleoside triphosphate hydrolases"/>
    <property type="match status" value="1"/>
</dbReference>
<dbReference type="InterPro" id="IPR051396">
    <property type="entry name" value="Bact_Antivir_Def_Nuclease"/>
</dbReference>
<dbReference type="PANTHER" id="PTHR43581">
    <property type="entry name" value="ATP/GTP PHOSPHATASE"/>
    <property type="match status" value="1"/>
</dbReference>
<comment type="caution">
    <text evidence="2">The sequence shown here is derived from an EMBL/GenBank/DDBJ whole genome shotgun (WGS) entry which is preliminary data.</text>
</comment>
<gene>
    <name evidence="2" type="ORF">H0A76_10700</name>
</gene>
<dbReference type="InterPro" id="IPR041685">
    <property type="entry name" value="AAA_GajA/Old/RecF-like"/>
</dbReference>
<dbReference type="AlphaFoldDB" id="A0A853F6Y9"/>
<organism evidence="2 3">
    <name type="scientific">Candidatus Thiodubiliella endoseptemdiera</name>
    <dbReference type="NCBI Taxonomy" id="2738886"/>
    <lineage>
        <taxon>Bacteria</taxon>
        <taxon>Pseudomonadati</taxon>
        <taxon>Pseudomonadota</taxon>
        <taxon>Gammaproteobacteria</taxon>
        <taxon>Candidatus Pseudothioglobaceae</taxon>
        <taxon>Candidatus Thiodubiliella</taxon>
    </lineage>
</organism>
<evidence type="ECO:0000259" key="1">
    <source>
        <dbReference type="Pfam" id="PF13175"/>
    </source>
</evidence>
<evidence type="ECO:0000313" key="3">
    <source>
        <dbReference type="Proteomes" id="UP000568751"/>
    </source>
</evidence>
<reference evidence="2 3" key="1">
    <citation type="submission" date="2020-05" db="EMBL/GenBank/DDBJ databases">
        <title>Horizontal transmission and recombination maintain forever young bacterial symbiont genomes.</title>
        <authorList>
            <person name="Russell S.L."/>
            <person name="Pepper-Tunick E."/>
            <person name="Svedberg J."/>
            <person name="Byrne A."/>
            <person name="Ruelas Castillo J."/>
            <person name="Vollmers C."/>
            <person name="Beinart R.A."/>
            <person name="Corbett-Detig R."/>
        </authorList>
    </citation>
    <scope>NUCLEOTIDE SEQUENCE [LARGE SCALE GENOMIC DNA]</scope>
    <source>
        <strain evidence="2">455</strain>
    </source>
</reference>
<dbReference type="Proteomes" id="UP000568751">
    <property type="component" value="Unassembled WGS sequence"/>
</dbReference>
<dbReference type="PANTHER" id="PTHR43581:SF4">
    <property type="entry name" value="ATP_GTP PHOSPHATASE"/>
    <property type="match status" value="1"/>
</dbReference>
<dbReference type="InterPro" id="IPR027417">
    <property type="entry name" value="P-loop_NTPase"/>
</dbReference>
<protein>
    <submittedName>
        <fullName evidence="2">AAA family ATPase</fullName>
    </submittedName>
</protein>
<dbReference type="EMBL" id="JACCHT010000002">
    <property type="protein sequence ID" value="NYT28289.1"/>
    <property type="molecule type" value="Genomic_DNA"/>
</dbReference>